<organism evidence="3 4">
    <name type="scientific">Echinicola strongylocentroti</name>
    <dbReference type="NCBI Taxonomy" id="1795355"/>
    <lineage>
        <taxon>Bacteria</taxon>
        <taxon>Pseudomonadati</taxon>
        <taxon>Bacteroidota</taxon>
        <taxon>Cytophagia</taxon>
        <taxon>Cytophagales</taxon>
        <taxon>Cyclobacteriaceae</taxon>
        <taxon>Echinicola</taxon>
    </lineage>
</organism>
<keyword evidence="1" id="KW-0732">Signal</keyword>
<reference evidence="3 4" key="1">
    <citation type="submission" date="2018-06" db="EMBL/GenBank/DDBJ databases">
        <title>Echinicola strongylocentroti sp. nov., isolated from a sea urchin Strongylocentrotus intermedius.</title>
        <authorList>
            <person name="Bae S.S."/>
        </authorList>
    </citation>
    <scope>NUCLEOTIDE SEQUENCE [LARGE SCALE GENOMIC DNA]</scope>
    <source>
        <strain evidence="3 4">MEBiC08714</strain>
    </source>
</reference>
<dbReference type="InterPro" id="IPR008928">
    <property type="entry name" value="6-hairpin_glycosidase_sf"/>
</dbReference>
<evidence type="ECO:0000256" key="1">
    <source>
        <dbReference type="SAM" id="SignalP"/>
    </source>
</evidence>
<dbReference type="PIRSF" id="PIRSF006402">
    <property type="entry name" value="UCP006402_thioredoxin"/>
    <property type="match status" value="1"/>
</dbReference>
<dbReference type="InterPro" id="IPR024705">
    <property type="entry name" value="Ssp411"/>
</dbReference>
<dbReference type="Gene3D" id="3.40.30.10">
    <property type="entry name" value="Glutaredoxin"/>
    <property type="match status" value="1"/>
</dbReference>
<protein>
    <submittedName>
        <fullName evidence="3">Thioredoxin domain-containing protein</fullName>
    </submittedName>
</protein>
<gene>
    <name evidence="3" type="ORF">DN752_05220</name>
</gene>
<keyword evidence="4" id="KW-1185">Reference proteome</keyword>
<evidence type="ECO:0000313" key="3">
    <source>
        <dbReference type="EMBL" id="AWW29574.1"/>
    </source>
</evidence>
<accession>A0A2Z4IF54</accession>
<dbReference type="InterPro" id="IPR004879">
    <property type="entry name" value="Ssp411-like_TRX"/>
</dbReference>
<dbReference type="AlphaFoldDB" id="A0A2Z4IF54"/>
<dbReference type="OrthoDB" id="9762614at2"/>
<feature type="chain" id="PRO_5016358129" evidence="1">
    <location>
        <begin position="23"/>
        <end position="707"/>
    </location>
</feature>
<proteinExistence type="predicted"/>
<feature type="domain" description="Spermatogenesis-associated protein 20-like TRX" evidence="2">
    <location>
        <begin position="34"/>
        <end position="188"/>
    </location>
</feature>
<dbReference type="PANTHER" id="PTHR42899:SF1">
    <property type="entry name" value="SPERMATOGENESIS-ASSOCIATED PROTEIN 20"/>
    <property type="match status" value="1"/>
</dbReference>
<dbReference type="PROSITE" id="PS51257">
    <property type="entry name" value="PROKAR_LIPOPROTEIN"/>
    <property type="match status" value="1"/>
</dbReference>
<dbReference type="GO" id="GO:0005975">
    <property type="term" value="P:carbohydrate metabolic process"/>
    <property type="evidence" value="ECO:0007669"/>
    <property type="project" value="InterPro"/>
</dbReference>
<dbReference type="Gene3D" id="1.50.10.20">
    <property type="match status" value="1"/>
</dbReference>
<dbReference type="RefSeq" id="WP_112782972.1">
    <property type="nucleotide sequence ID" value="NZ_CP030041.1"/>
</dbReference>
<dbReference type="SUPFAM" id="SSF48208">
    <property type="entry name" value="Six-hairpin glycosidases"/>
    <property type="match status" value="1"/>
</dbReference>
<evidence type="ECO:0000259" key="2">
    <source>
        <dbReference type="Pfam" id="PF03190"/>
    </source>
</evidence>
<dbReference type="EMBL" id="CP030041">
    <property type="protein sequence ID" value="AWW29574.1"/>
    <property type="molecule type" value="Genomic_DNA"/>
</dbReference>
<name>A0A2Z4IF54_9BACT</name>
<feature type="signal peptide" evidence="1">
    <location>
        <begin position="1"/>
        <end position="22"/>
    </location>
</feature>
<dbReference type="KEGG" id="est:DN752_05220"/>
<dbReference type="PANTHER" id="PTHR42899">
    <property type="entry name" value="SPERMATOGENESIS-ASSOCIATED PROTEIN 20"/>
    <property type="match status" value="1"/>
</dbReference>
<dbReference type="Proteomes" id="UP000248688">
    <property type="component" value="Chromosome"/>
</dbReference>
<evidence type="ECO:0000313" key="4">
    <source>
        <dbReference type="Proteomes" id="UP000248688"/>
    </source>
</evidence>
<dbReference type="InterPro" id="IPR036249">
    <property type="entry name" value="Thioredoxin-like_sf"/>
</dbReference>
<dbReference type="Pfam" id="PF03190">
    <property type="entry name" value="Thioredox_DsbH"/>
    <property type="match status" value="1"/>
</dbReference>
<sequence>MKEKVGSFGVCLALMVSLLVMACTSKNQKEGHKNDLADALSPYLQQHSDNPIRWNEWSDEVLEKATSSNKLLVISIGYASCHWCHVMEQETFMDTLVAKEMNRDFVSVKVDREERPDIDQVYSKAAVLLNGSTGWPLNIIALPDGRPLVAATYMPKDRWLVLLKKASDLYREQPEALRRQAQNIVEKIIDPNDFQLTNEAKEHTGESSAMLGYASVYPILEQQFDGQFGGVLEQQKFPRVALWGAVLDYAALTSNPNAQKMVEKTLFQMSTGGLYDHVGGGFSRYSTDAQWHIPHFEKMLYDNAQLLGLLSKTYKITQQPLLRDRALATFDWLREEMKGANGLYHCSLSAVSGQTEGLYYTWTWEELTALMSGEDRELFFSAFDITRDGNWQDGKNVLYRQYTDQELSEMYSLPENKVGKIIKSNLLRLHQRRKERKLPDVDTKQIASWNALLVQGLVEMSLAFDVEEAYTEAVSLANTVHKKLQQQDDGLQRLASEQDAAHGKAFLDDYANWIAALIQLYQASLDKKWLDMALATTKYVLAHFDDPGSPLFTYSESNDSTLYMSEVPVLDGDMTSSNSLMARNLFLVGTLFGNSKYIDRSKAMLDKVTSTGMGNIIQKASWWQLMALHSEDITEVALLGDKAQAWAVKLQRRYYPNTLFIGGEEENLPLLKHKKVTGKTMIYVCRNKTCKLPVDQLELAVRQLKEP</sequence>
<dbReference type="SUPFAM" id="SSF52833">
    <property type="entry name" value="Thioredoxin-like"/>
    <property type="match status" value="1"/>
</dbReference>